<evidence type="ECO:0000313" key="7">
    <source>
        <dbReference type="EMBL" id="AKU91999.1"/>
    </source>
</evidence>
<dbReference type="InterPro" id="IPR051395">
    <property type="entry name" value="Cytochrome_c_Peroxidase/MauG"/>
</dbReference>
<protein>
    <submittedName>
        <fullName evidence="7">Putative thiol oxidoreductase</fullName>
    </submittedName>
</protein>
<dbReference type="EMBL" id="CP012332">
    <property type="protein sequence ID" value="AKU91999.1"/>
    <property type="molecule type" value="Genomic_DNA"/>
</dbReference>
<evidence type="ECO:0000259" key="6">
    <source>
        <dbReference type="PROSITE" id="PS51007"/>
    </source>
</evidence>
<dbReference type="PANTHER" id="PTHR30600">
    <property type="entry name" value="CYTOCHROME C PEROXIDASE-RELATED"/>
    <property type="match status" value="1"/>
</dbReference>
<evidence type="ECO:0000256" key="4">
    <source>
        <dbReference type="PROSITE-ProRule" id="PRU00433"/>
    </source>
</evidence>
<dbReference type="InterPro" id="IPR036909">
    <property type="entry name" value="Cyt_c-like_dom_sf"/>
</dbReference>
<keyword evidence="2 4" id="KW-0479">Metal-binding</keyword>
<dbReference type="GO" id="GO:0004130">
    <property type="term" value="F:cytochrome-c peroxidase activity"/>
    <property type="evidence" value="ECO:0007669"/>
    <property type="project" value="TreeGrafter"/>
</dbReference>
<feature type="signal peptide" evidence="5">
    <location>
        <begin position="1"/>
        <end position="27"/>
    </location>
</feature>
<dbReference type="AlphaFoldDB" id="A0A0K1PFV8"/>
<dbReference type="PANTHER" id="PTHR30600:SF4">
    <property type="entry name" value="CYTOCHROME C DOMAIN-CONTAINING PROTEIN"/>
    <property type="match status" value="1"/>
</dbReference>
<dbReference type="GO" id="GO:0020037">
    <property type="term" value="F:heme binding"/>
    <property type="evidence" value="ECO:0007669"/>
    <property type="project" value="InterPro"/>
</dbReference>
<keyword evidence="8" id="KW-1185">Reference proteome</keyword>
<evidence type="ECO:0000256" key="1">
    <source>
        <dbReference type="ARBA" id="ARBA00022617"/>
    </source>
</evidence>
<name>A0A0K1PFV8_9BACT</name>
<feature type="domain" description="Cytochrome c" evidence="6">
    <location>
        <begin position="332"/>
        <end position="464"/>
    </location>
</feature>
<organism evidence="7 8">
    <name type="scientific">Vulgatibacter incomptus</name>
    <dbReference type="NCBI Taxonomy" id="1391653"/>
    <lineage>
        <taxon>Bacteria</taxon>
        <taxon>Pseudomonadati</taxon>
        <taxon>Myxococcota</taxon>
        <taxon>Myxococcia</taxon>
        <taxon>Myxococcales</taxon>
        <taxon>Cystobacterineae</taxon>
        <taxon>Vulgatibacteraceae</taxon>
        <taxon>Vulgatibacter</taxon>
    </lineage>
</organism>
<reference evidence="7 8" key="1">
    <citation type="submission" date="2015-08" db="EMBL/GenBank/DDBJ databases">
        <authorList>
            <person name="Babu N.S."/>
            <person name="Beckwith C.J."/>
            <person name="Beseler K.G."/>
            <person name="Brison A."/>
            <person name="Carone J.V."/>
            <person name="Caskin T.P."/>
            <person name="Diamond M."/>
            <person name="Durham M.E."/>
            <person name="Foxe J.M."/>
            <person name="Go M."/>
            <person name="Henderson B.A."/>
            <person name="Jones I.B."/>
            <person name="McGettigan J.A."/>
            <person name="Micheletti S.J."/>
            <person name="Nasrallah M.E."/>
            <person name="Ortiz D."/>
            <person name="Piller C.R."/>
            <person name="Privatt S.R."/>
            <person name="Schneider S.L."/>
            <person name="Sharp S."/>
            <person name="Smith T.C."/>
            <person name="Stanton J.D."/>
            <person name="Ullery H.E."/>
            <person name="Wilson R.J."/>
            <person name="Serrano M.G."/>
            <person name="Buck G."/>
            <person name="Lee V."/>
            <person name="Wang Y."/>
            <person name="Carvalho R."/>
            <person name="Voegtly L."/>
            <person name="Shi R."/>
            <person name="Duckworth R."/>
            <person name="Johnson A."/>
            <person name="Loviza R."/>
            <person name="Walstead R."/>
            <person name="Shah Z."/>
            <person name="Kiflezghi M."/>
            <person name="Wade K."/>
            <person name="Ball S.L."/>
            <person name="Bradley K.W."/>
            <person name="Asai D.J."/>
            <person name="Bowman C.A."/>
            <person name="Russell D.A."/>
            <person name="Pope W.H."/>
            <person name="Jacobs-Sera D."/>
            <person name="Hendrix R.W."/>
            <person name="Hatfull G.F."/>
        </authorList>
    </citation>
    <scope>NUCLEOTIDE SEQUENCE [LARGE SCALE GENOMIC DNA]</scope>
    <source>
        <strain evidence="7 8">DSM 27710</strain>
    </source>
</reference>
<dbReference type="STRING" id="1391653.AKJ08_2386"/>
<keyword evidence="1 4" id="KW-0349">Heme</keyword>
<dbReference type="SUPFAM" id="SSF46626">
    <property type="entry name" value="Cytochrome c"/>
    <property type="match status" value="1"/>
</dbReference>
<dbReference type="GO" id="GO:0009055">
    <property type="term" value="F:electron transfer activity"/>
    <property type="evidence" value="ECO:0007669"/>
    <property type="project" value="InterPro"/>
</dbReference>
<dbReference type="PATRIC" id="fig|1391653.3.peg.2488"/>
<dbReference type="PROSITE" id="PS51257">
    <property type="entry name" value="PROKAR_LIPOPROTEIN"/>
    <property type="match status" value="1"/>
</dbReference>
<dbReference type="Gene3D" id="1.10.760.10">
    <property type="entry name" value="Cytochrome c-like domain"/>
    <property type="match status" value="1"/>
</dbReference>
<keyword evidence="3 4" id="KW-0408">Iron</keyword>
<sequence length="464" mass="50656">MAKRSVKGPLLAALLLASCGGNEGAEAVDPAEALPGGETTNQMIFGSNAFTMPAANLDEDQRALFNTGHSFFDASWVVFPATTTARQGLGPTFNARSCSTCHAKDGRGRPPKVDEVVEGFLVRLSVPGEGPHGEPLPDPSYGTQFKPYSIPGVPAEGKVTIEYAEVAGRYGDGEPYTLLRPTYGFDQLAFGPLDPQALVSPRVAPQMIGLGLLEAIPEERIHALAEAQAASGKGIAGRPNLVWDDTEKRMRLGRFGWKAEQPTVRQQTAGAFVGDMGITNPVYLEEECPEVQVDCREAPRGESPEIEAKFFDRVVFYSMTLAPPARQKAEDPDVLRGRQLFRDAGCSTCHVARHETGDFPELPQLSRQVIFPYTDLLLHDLGEDLADDRPVFAAGGRDWRTPPLWGLGFVPAVNRHDRLLHDGRARGVAEAILWHGGEAENAREHFRNLPREERDALVRFVESL</sequence>
<dbReference type="Proteomes" id="UP000055590">
    <property type="component" value="Chromosome"/>
</dbReference>
<dbReference type="InterPro" id="IPR009056">
    <property type="entry name" value="Cyt_c-like_dom"/>
</dbReference>
<dbReference type="GO" id="GO:0046872">
    <property type="term" value="F:metal ion binding"/>
    <property type="evidence" value="ECO:0007669"/>
    <property type="project" value="UniProtKB-KW"/>
</dbReference>
<evidence type="ECO:0000313" key="8">
    <source>
        <dbReference type="Proteomes" id="UP000055590"/>
    </source>
</evidence>
<proteinExistence type="predicted"/>
<feature type="chain" id="PRO_5005465466" evidence="5">
    <location>
        <begin position="28"/>
        <end position="464"/>
    </location>
</feature>
<dbReference type="OrthoDB" id="9805202at2"/>
<dbReference type="KEGG" id="vin:AKJ08_2386"/>
<accession>A0A0K1PFV8</accession>
<dbReference type="PROSITE" id="PS51007">
    <property type="entry name" value="CYTC"/>
    <property type="match status" value="1"/>
</dbReference>
<dbReference type="Pfam" id="PF06537">
    <property type="entry name" value="DHOR"/>
    <property type="match status" value="2"/>
</dbReference>
<dbReference type="PIRSF" id="PIRSF028099">
    <property type="entry name" value="DUF1111"/>
    <property type="match status" value="1"/>
</dbReference>
<keyword evidence="5" id="KW-0732">Signal</keyword>
<evidence type="ECO:0000256" key="5">
    <source>
        <dbReference type="SAM" id="SignalP"/>
    </source>
</evidence>
<evidence type="ECO:0000256" key="3">
    <source>
        <dbReference type="ARBA" id="ARBA00023004"/>
    </source>
</evidence>
<evidence type="ECO:0000256" key="2">
    <source>
        <dbReference type="ARBA" id="ARBA00022723"/>
    </source>
</evidence>
<gene>
    <name evidence="7" type="ORF">AKJ08_2386</name>
</gene>
<dbReference type="RefSeq" id="WP_050727553.1">
    <property type="nucleotide sequence ID" value="NZ_CP012332.1"/>
</dbReference>
<dbReference type="InterPro" id="IPR010538">
    <property type="entry name" value="DHOR"/>
</dbReference>